<dbReference type="Proteomes" id="UP000018542">
    <property type="component" value="Chromosome"/>
</dbReference>
<name>V5SJ29_9HYPH</name>
<organism evidence="1 2">
    <name type="scientific">Hyphomicrobium nitrativorans NL23</name>
    <dbReference type="NCBI Taxonomy" id="1029756"/>
    <lineage>
        <taxon>Bacteria</taxon>
        <taxon>Pseudomonadati</taxon>
        <taxon>Pseudomonadota</taxon>
        <taxon>Alphaproteobacteria</taxon>
        <taxon>Hyphomicrobiales</taxon>
        <taxon>Hyphomicrobiaceae</taxon>
        <taxon>Hyphomicrobium</taxon>
    </lineage>
</organism>
<proteinExistence type="predicted"/>
<protein>
    <submittedName>
        <fullName evidence="1">Uncharacterized protein</fullName>
    </submittedName>
</protein>
<dbReference type="AlphaFoldDB" id="V5SJ29"/>
<dbReference type="PATRIC" id="fig|1029756.8.peg.1668"/>
<reference evidence="1 2" key="1">
    <citation type="journal article" date="2014" name="Genome Announc.">
        <title>Complete Genome Sequence of Hyphomicrobium nitrativorans Strain NL23, a Denitrifying Bacterium Isolated from Biofilm of a Methanol-Fed Denitrification System Treating Seawater at the Montreal Biodome.</title>
        <authorList>
            <person name="Martineau C."/>
            <person name="Villeneuve C."/>
            <person name="Mauffrey F."/>
            <person name="Villemur R."/>
        </authorList>
    </citation>
    <scope>NUCLEOTIDE SEQUENCE [LARGE SCALE GENOMIC DNA]</scope>
    <source>
        <strain evidence="1">NL23</strain>
    </source>
</reference>
<keyword evidence="2" id="KW-1185">Reference proteome</keyword>
<sequence length="37" mass="4381">MIRTNFTRDVRNDPGFRAGLKERNITDDGKCFHKHSF</sequence>
<dbReference type="HOGENOM" id="CLU_3344575_0_0_5"/>
<dbReference type="KEGG" id="hni:W911_07995"/>
<evidence type="ECO:0000313" key="2">
    <source>
        <dbReference type="Proteomes" id="UP000018542"/>
    </source>
</evidence>
<accession>V5SJ29</accession>
<gene>
    <name evidence="1" type="ORF">W911_07995</name>
</gene>
<dbReference type="EMBL" id="CP006912">
    <property type="protein sequence ID" value="AHB50095.1"/>
    <property type="molecule type" value="Genomic_DNA"/>
</dbReference>
<evidence type="ECO:0000313" key="1">
    <source>
        <dbReference type="EMBL" id="AHB50095.1"/>
    </source>
</evidence>